<evidence type="ECO:0000313" key="3">
    <source>
        <dbReference type="Proteomes" id="UP000250140"/>
    </source>
</evidence>
<accession>A0A8E2ES60</accession>
<organism evidence="2 3">
    <name type="scientific">Glonium stellatum</name>
    <dbReference type="NCBI Taxonomy" id="574774"/>
    <lineage>
        <taxon>Eukaryota</taxon>
        <taxon>Fungi</taxon>
        <taxon>Dikarya</taxon>
        <taxon>Ascomycota</taxon>
        <taxon>Pezizomycotina</taxon>
        <taxon>Dothideomycetes</taxon>
        <taxon>Pleosporomycetidae</taxon>
        <taxon>Gloniales</taxon>
        <taxon>Gloniaceae</taxon>
        <taxon>Glonium</taxon>
    </lineage>
</organism>
<evidence type="ECO:0000313" key="2">
    <source>
        <dbReference type="EMBL" id="OCL03865.1"/>
    </source>
</evidence>
<sequence>MPSPRSLALALPLALLTLPTLFAQTASTSTIPPPFLMPYHTIFTRQSGDSTRPFEVAGSTFTDFKSAAQRTCDNQFNTCANQANAEQNKGAFTVTDCNTQKTQCEAAQTSAGTQSFVEVPSINIGQDPDFPDFDLICDA</sequence>
<dbReference type="OrthoDB" id="2507450at2759"/>
<feature type="signal peptide" evidence="1">
    <location>
        <begin position="1"/>
        <end position="23"/>
    </location>
</feature>
<reference evidence="2 3" key="1">
    <citation type="journal article" date="2016" name="Nat. Commun.">
        <title>Ectomycorrhizal ecology is imprinted in the genome of the dominant symbiotic fungus Cenococcum geophilum.</title>
        <authorList>
            <consortium name="DOE Joint Genome Institute"/>
            <person name="Peter M."/>
            <person name="Kohler A."/>
            <person name="Ohm R.A."/>
            <person name="Kuo A."/>
            <person name="Krutzmann J."/>
            <person name="Morin E."/>
            <person name="Arend M."/>
            <person name="Barry K.W."/>
            <person name="Binder M."/>
            <person name="Choi C."/>
            <person name="Clum A."/>
            <person name="Copeland A."/>
            <person name="Grisel N."/>
            <person name="Haridas S."/>
            <person name="Kipfer T."/>
            <person name="LaButti K."/>
            <person name="Lindquist E."/>
            <person name="Lipzen A."/>
            <person name="Maire R."/>
            <person name="Meier B."/>
            <person name="Mihaltcheva S."/>
            <person name="Molinier V."/>
            <person name="Murat C."/>
            <person name="Poggeler S."/>
            <person name="Quandt C.A."/>
            <person name="Sperisen C."/>
            <person name="Tritt A."/>
            <person name="Tisserant E."/>
            <person name="Crous P.W."/>
            <person name="Henrissat B."/>
            <person name="Nehls U."/>
            <person name="Egli S."/>
            <person name="Spatafora J.W."/>
            <person name="Grigoriev I.V."/>
            <person name="Martin F.M."/>
        </authorList>
    </citation>
    <scope>NUCLEOTIDE SEQUENCE [LARGE SCALE GENOMIC DNA]</scope>
    <source>
        <strain evidence="2 3">CBS 207.34</strain>
    </source>
</reference>
<protein>
    <submittedName>
        <fullName evidence="2">Uncharacterized protein</fullName>
    </submittedName>
</protein>
<dbReference type="AlphaFoldDB" id="A0A8E2ES60"/>
<name>A0A8E2ES60_9PEZI</name>
<dbReference type="EMBL" id="KV750666">
    <property type="protein sequence ID" value="OCL03865.1"/>
    <property type="molecule type" value="Genomic_DNA"/>
</dbReference>
<keyword evidence="3" id="KW-1185">Reference proteome</keyword>
<gene>
    <name evidence="2" type="ORF">AOQ84DRAFT_356673</name>
</gene>
<evidence type="ECO:0000256" key="1">
    <source>
        <dbReference type="SAM" id="SignalP"/>
    </source>
</evidence>
<keyword evidence="1" id="KW-0732">Signal</keyword>
<dbReference type="Proteomes" id="UP000250140">
    <property type="component" value="Unassembled WGS sequence"/>
</dbReference>
<proteinExistence type="predicted"/>
<feature type="chain" id="PRO_5034240629" evidence="1">
    <location>
        <begin position="24"/>
        <end position="139"/>
    </location>
</feature>